<name>A0A081N1X1_9GAMM</name>
<reference evidence="1 2" key="1">
    <citation type="submission" date="2014-06" db="EMBL/GenBank/DDBJ databases">
        <title>Whole Genome Sequences of Three Symbiotic Endozoicomonas Bacteria.</title>
        <authorList>
            <person name="Neave M.J."/>
            <person name="Apprill A."/>
            <person name="Voolstra C.R."/>
        </authorList>
    </citation>
    <scope>NUCLEOTIDE SEQUENCE [LARGE SCALE GENOMIC DNA]</scope>
    <source>
        <strain evidence="1 2">LMG 24815</strain>
    </source>
</reference>
<accession>A0A081N1X1</accession>
<comment type="caution">
    <text evidence="1">The sequence shown here is derived from an EMBL/GenBank/DDBJ whole genome shotgun (WGS) entry which is preliminary data.</text>
</comment>
<dbReference type="AlphaFoldDB" id="A0A081N1X1"/>
<dbReference type="Proteomes" id="UP000028006">
    <property type="component" value="Unassembled WGS sequence"/>
</dbReference>
<sequence>MLVDNFEDVGASQDQILSLKDAVTLVVRECAYSPNIDELTIKSFEDLFTEKFLSDTSHLREKIQDELLEALREGDINSDNFYSQKGLFNDYHEPELSEIFISPWDLGQWIESKGYTLSDYWTEDLQDLFLEMDYHIGREIRITRDVLSVYINAFKGSYSSIDEESPDDEYSVSFFSKISSYVEKCLIDHQKQISFLPEKGESVEPSDRTKESYLTIIGALVTVLAELDDTGKRPLERKKMKLSSGRISAESIRDVLLERFKKDRYLKSSERKISEALKLIQEYN</sequence>
<keyword evidence="2" id="KW-1185">Reference proteome</keyword>
<protein>
    <submittedName>
        <fullName evidence="1">Uncharacterized protein</fullName>
    </submittedName>
</protein>
<evidence type="ECO:0000313" key="1">
    <source>
        <dbReference type="EMBL" id="KEQ12444.1"/>
    </source>
</evidence>
<proteinExistence type="predicted"/>
<evidence type="ECO:0000313" key="2">
    <source>
        <dbReference type="Proteomes" id="UP000028006"/>
    </source>
</evidence>
<dbReference type="EMBL" id="JOKG01000004">
    <property type="protein sequence ID" value="KEQ12444.1"/>
    <property type="molecule type" value="Genomic_DNA"/>
</dbReference>
<organism evidence="1 2">
    <name type="scientific">Endozoicomonas montiporae</name>
    <dbReference type="NCBI Taxonomy" id="1027273"/>
    <lineage>
        <taxon>Bacteria</taxon>
        <taxon>Pseudomonadati</taxon>
        <taxon>Pseudomonadota</taxon>
        <taxon>Gammaproteobacteria</taxon>
        <taxon>Oceanospirillales</taxon>
        <taxon>Endozoicomonadaceae</taxon>
        <taxon>Endozoicomonas</taxon>
    </lineage>
</organism>
<gene>
    <name evidence="1" type="ORF">GZ77_18125</name>
</gene>
<dbReference type="RefSeq" id="WP_034877804.1">
    <property type="nucleotide sequence ID" value="NZ_JOKG01000004.1"/>
</dbReference>